<proteinExistence type="predicted"/>
<protein>
    <submittedName>
        <fullName evidence="2">Uncharacterized protein</fullName>
    </submittedName>
</protein>
<comment type="caution">
    <text evidence="2">The sequence shown here is derived from an EMBL/GenBank/DDBJ whole genome shotgun (WGS) entry which is preliminary data.</text>
</comment>
<keyword evidence="3" id="KW-1185">Reference proteome</keyword>
<accession>A0AAV7S122</accession>
<evidence type="ECO:0000313" key="3">
    <source>
        <dbReference type="Proteomes" id="UP001066276"/>
    </source>
</evidence>
<dbReference type="AlphaFoldDB" id="A0AAV7S122"/>
<dbReference type="EMBL" id="JANPWB010000009">
    <property type="protein sequence ID" value="KAJ1157667.1"/>
    <property type="molecule type" value="Genomic_DNA"/>
</dbReference>
<evidence type="ECO:0000313" key="2">
    <source>
        <dbReference type="EMBL" id="KAJ1157667.1"/>
    </source>
</evidence>
<evidence type="ECO:0000256" key="1">
    <source>
        <dbReference type="SAM" id="MobiDB-lite"/>
    </source>
</evidence>
<dbReference type="Proteomes" id="UP001066276">
    <property type="component" value="Chromosome 5"/>
</dbReference>
<gene>
    <name evidence="2" type="ORF">NDU88_010371</name>
</gene>
<feature type="region of interest" description="Disordered" evidence="1">
    <location>
        <begin position="45"/>
        <end position="72"/>
    </location>
</feature>
<reference evidence="2" key="1">
    <citation type="journal article" date="2022" name="bioRxiv">
        <title>Sequencing and chromosome-scale assembly of the giantPleurodeles waltlgenome.</title>
        <authorList>
            <person name="Brown T."/>
            <person name="Elewa A."/>
            <person name="Iarovenko S."/>
            <person name="Subramanian E."/>
            <person name="Araus A.J."/>
            <person name="Petzold A."/>
            <person name="Susuki M."/>
            <person name="Suzuki K.-i.T."/>
            <person name="Hayashi T."/>
            <person name="Toyoda A."/>
            <person name="Oliveira C."/>
            <person name="Osipova E."/>
            <person name="Leigh N.D."/>
            <person name="Simon A."/>
            <person name="Yun M.H."/>
        </authorList>
    </citation>
    <scope>NUCLEOTIDE SEQUENCE</scope>
    <source>
        <strain evidence="2">20211129_DDA</strain>
        <tissue evidence="2">Liver</tissue>
    </source>
</reference>
<name>A0AAV7S122_PLEWA</name>
<organism evidence="2 3">
    <name type="scientific">Pleurodeles waltl</name>
    <name type="common">Iberian ribbed newt</name>
    <dbReference type="NCBI Taxonomy" id="8319"/>
    <lineage>
        <taxon>Eukaryota</taxon>
        <taxon>Metazoa</taxon>
        <taxon>Chordata</taxon>
        <taxon>Craniata</taxon>
        <taxon>Vertebrata</taxon>
        <taxon>Euteleostomi</taxon>
        <taxon>Amphibia</taxon>
        <taxon>Batrachia</taxon>
        <taxon>Caudata</taxon>
        <taxon>Salamandroidea</taxon>
        <taxon>Salamandridae</taxon>
        <taxon>Pleurodelinae</taxon>
        <taxon>Pleurodeles</taxon>
    </lineage>
</organism>
<sequence>MGSHNFTYFLLLDPPRYLSQEEHLKSVQVARPWGQYVKKSENVKQKDQRIWAQGSRKQDQPSRIRPRTGADGPALNPIFIRSHDLTSSAVVQRSSFCVPPGARNNGMQLSAMWAAGECSAWPPGLVTSAPYSGNAEFLLCTFGHKK</sequence>